<keyword evidence="2" id="KW-1185">Reference proteome</keyword>
<comment type="caution">
    <text evidence="1">The sequence shown here is derived from an EMBL/GenBank/DDBJ whole genome shotgun (WGS) entry which is preliminary data.</text>
</comment>
<dbReference type="EMBL" id="PEDL01000026">
    <property type="protein sequence ID" value="PHV69520.1"/>
    <property type="molecule type" value="Genomic_DNA"/>
</dbReference>
<evidence type="ECO:0000313" key="1">
    <source>
        <dbReference type="EMBL" id="PHV69520.1"/>
    </source>
</evidence>
<protein>
    <submittedName>
        <fullName evidence="1">PadR family transcriptional regulator</fullName>
    </submittedName>
</protein>
<accession>A0AC61D9S8</accession>
<evidence type="ECO:0000313" key="2">
    <source>
        <dbReference type="Proteomes" id="UP000224460"/>
    </source>
</evidence>
<reference evidence="1" key="1">
    <citation type="submission" date="2017-10" db="EMBL/GenBank/DDBJ databases">
        <title>Genome sequence of cellulolytic Lachnospiraceae bacterium XHS1971 isolated from hotspring sediment.</title>
        <authorList>
            <person name="Vasudevan G."/>
            <person name="Joshi A.J."/>
            <person name="Hivarkar S."/>
            <person name="Lanjekar V.B."/>
            <person name="Dhakephalkar P.K."/>
            <person name="Dagar S."/>
        </authorList>
    </citation>
    <scope>NUCLEOTIDE SEQUENCE</scope>
    <source>
        <strain evidence="1">XHS1971</strain>
    </source>
</reference>
<dbReference type="Proteomes" id="UP000224460">
    <property type="component" value="Unassembled WGS sequence"/>
</dbReference>
<gene>
    <name evidence="1" type="ORF">CS063_15465</name>
</gene>
<proteinExistence type="predicted"/>
<sequence>MAREQLKTLTEPMYYILLVLLEEQHGYGIMQKIAELTKGRVVIGAGTLYALLSRFEKEGIIEQVREEERKKIYKLTYKGKILLYEEEERLKKLLEDGMCYRKGLKNE</sequence>
<organism evidence="1 2">
    <name type="scientific">Sporanaerobium hydrogeniformans</name>
    <dbReference type="NCBI Taxonomy" id="3072179"/>
    <lineage>
        <taxon>Bacteria</taxon>
        <taxon>Bacillati</taxon>
        <taxon>Bacillota</taxon>
        <taxon>Clostridia</taxon>
        <taxon>Lachnospirales</taxon>
        <taxon>Lachnospiraceae</taxon>
        <taxon>Sporanaerobium</taxon>
    </lineage>
</organism>
<name>A0AC61D9S8_9FIRM</name>